<dbReference type="Proteomes" id="UP000179769">
    <property type="component" value="Unassembled WGS sequence"/>
</dbReference>
<dbReference type="EMBL" id="MAXA01000247">
    <property type="protein sequence ID" value="OHV22338.1"/>
    <property type="molecule type" value="Genomic_DNA"/>
</dbReference>
<sequence length="521" mass="52941">MTTGGRGRRVATSRLAGGAARLGLIVAVTALAGPLAGLAVIVARAAQLAIRRAADQRYEAELRGAAEDVLAALSTELDAGAAPDEALRTALYSVGDLPTRAGRRRRGAGHGHGQAGVTGQAAGGLDLAHLRELLPGTEDPARLLARCEAPALRQLATAYRVCRLAGVRLAPVATMLADAARADAARADELASALAGPRSSGRLVAGLPLLGLALGALVGSSPVEVLLTGSAGRACLTAGVLLDLAGLRWLRRIADGVQARVPPVCAGPLPAGRRWGGSTSREYRRRLLADLPLALDLVAACLRSGATTQHALEVVGVATGGAAGSQLKAAGRAMRRGVPVDEACDRLLAAGGAPRPDAARAGTGRAGAARAVGRRGGDRRAAGRREGLRHDSSRHESGGPGRGPTRHSRRSWRADPHRTGRGSNRHRETRVVTATAAAIGRTESSGAKLAATLARIGDRARQEAHAAAIAAARRAGVLAVAPLGLCFLPAFLLLGVVPVVIGSAPDLGPAFGPTTPPTHQG</sequence>
<keyword evidence="2" id="KW-1133">Transmembrane helix</keyword>
<gene>
    <name evidence="3" type="ORF">BBK14_25570</name>
</gene>
<protein>
    <submittedName>
        <fullName evidence="3">Secretion system protein</fullName>
    </submittedName>
</protein>
<evidence type="ECO:0000256" key="1">
    <source>
        <dbReference type="SAM" id="MobiDB-lite"/>
    </source>
</evidence>
<dbReference type="RefSeq" id="WP_071066212.1">
    <property type="nucleotide sequence ID" value="NZ_MAXA01000247.1"/>
</dbReference>
<feature type="region of interest" description="Disordered" evidence="1">
    <location>
        <begin position="352"/>
        <end position="429"/>
    </location>
</feature>
<feature type="compositionally biased region" description="Basic and acidic residues" evidence="1">
    <location>
        <begin position="375"/>
        <end position="397"/>
    </location>
</feature>
<comment type="caution">
    <text evidence="3">The sequence shown here is derived from an EMBL/GenBank/DDBJ whole genome shotgun (WGS) entry which is preliminary data.</text>
</comment>
<evidence type="ECO:0000313" key="4">
    <source>
        <dbReference type="Proteomes" id="UP000179769"/>
    </source>
</evidence>
<reference evidence="4" key="1">
    <citation type="submission" date="2016-07" db="EMBL/GenBank/DDBJ databases">
        <title>Frankia sp. NRRL B-16219 Genome sequencing.</title>
        <authorList>
            <person name="Ghodhbane-Gtari F."/>
            <person name="Swanson E."/>
            <person name="Gueddou A."/>
            <person name="Louati M."/>
            <person name="Nouioui I."/>
            <person name="Hezbri K."/>
            <person name="Abebe-Akele F."/>
            <person name="Simpson S."/>
            <person name="Morris K."/>
            <person name="Thomas K."/>
            <person name="Gtari M."/>
            <person name="Tisa L.S."/>
        </authorList>
    </citation>
    <scope>NUCLEOTIDE SEQUENCE [LARGE SCALE GENOMIC DNA]</scope>
    <source>
        <strain evidence="4">NRRL B-16219</strain>
    </source>
</reference>
<keyword evidence="2" id="KW-0812">Transmembrane</keyword>
<dbReference type="PANTHER" id="PTHR35007">
    <property type="entry name" value="INTEGRAL MEMBRANE PROTEIN-RELATED"/>
    <property type="match status" value="1"/>
</dbReference>
<dbReference type="OrthoDB" id="3209148at2"/>
<evidence type="ECO:0000313" key="3">
    <source>
        <dbReference type="EMBL" id="OHV22338.1"/>
    </source>
</evidence>
<name>A0A1S1PHJ1_9ACTN</name>
<organism evidence="3 4">
    <name type="scientific">Parafrankia soli</name>
    <dbReference type="NCBI Taxonomy" id="2599596"/>
    <lineage>
        <taxon>Bacteria</taxon>
        <taxon>Bacillati</taxon>
        <taxon>Actinomycetota</taxon>
        <taxon>Actinomycetes</taxon>
        <taxon>Frankiales</taxon>
        <taxon>Frankiaceae</taxon>
        <taxon>Parafrankia</taxon>
    </lineage>
</organism>
<feature type="transmembrane region" description="Helical" evidence="2">
    <location>
        <begin position="20"/>
        <end position="43"/>
    </location>
</feature>
<dbReference type="PANTHER" id="PTHR35007:SF4">
    <property type="entry name" value="CONSERVED TRANSMEMBRANE PROTEIN-RELATED"/>
    <property type="match status" value="1"/>
</dbReference>
<evidence type="ECO:0000256" key="2">
    <source>
        <dbReference type="SAM" id="Phobius"/>
    </source>
</evidence>
<accession>A0A1S1PHJ1</accession>
<proteinExistence type="predicted"/>
<keyword evidence="4" id="KW-1185">Reference proteome</keyword>
<dbReference type="AlphaFoldDB" id="A0A1S1PHJ1"/>
<keyword evidence="2" id="KW-0472">Membrane</keyword>
<feature type="transmembrane region" description="Helical" evidence="2">
    <location>
        <begin position="477"/>
        <end position="501"/>
    </location>
</feature>
<feature type="compositionally biased region" description="Low complexity" evidence="1">
    <location>
        <begin position="352"/>
        <end position="371"/>
    </location>
</feature>